<accession>A0A2A6CDL8</accession>
<dbReference type="CDD" id="cd16448">
    <property type="entry name" value="RING-H2"/>
    <property type="match status" value="1"/>
</dbReference>
<keyword evidence="2" id="KW-1185">Reference proteome</keyword>
<organism evidence="1 2">
    <name type="scientific">Pristionchus pacificus</name>
    <name type="common">Parasitic nematode worm</name>
    <dbReference type="NCBI Taxonomy" id="54126"/>
    <lineage>
        <taxon>Eukaryota</taxon>
        <taxon>Metazoa</taxon>
        <taxon>Ecdysozoa</taxon>
        <taxon>Nematoda</taxon>
        <taxon>Chromadorea</taxon>
        <taxon>Rhabditida</taxon>
        <taxon>Rhabditina</taxon>
        <taxon>Diplogasteromorpha</taxon>
        <taxon>Diplogasteroidea</taxon>
        <taxon>Neodiplogasteridae</taxon>
        <taxon>Pristionchus</taxon>
    </lineage>
</organism>
<evidence type="ECO:0000313" key="1">
    <source>
        <dbReference type="EnsemblMetazoa" id="PPA07724.1"/>
    </source>
</evidence>
<evidence type="ECO:0000313" key="2">
    <source>
        <dbReference type="Proteomes" id="UP000005239"/>
    </source>
</evidence>
<protein>
    <submittedName>
        <fullName evidence="1">Zinc finger protein</fullName>
    </submittedName>
</protein>
<dbReference type="AlphaFoldDB" id="A0A2A6CDL8"/>
<dbReference type="Pfam" id="PF13639">
    <property type="entry name" value="zf-RING_2"/>
    <property type="match status" value="1"/>
</dbReference>
<dbReference type="GO" id="GO:0016567">
    <property type="term" value="P:protein ubiquitination"/>
    <property type="evidence" value="ECO:0000318"/>
    <property type="project" value="GO_Central"/>
</dbReference>
<dbReference type="PANTHER" id="PTHR45969:SF69">
    <property type="entry name" value="FINGER DOMAIN PROTEIN, PUTATIVE (AFU_ORTHOLOGUE AFUA_3G12190)-RELATED"/>
    <property type="match status" value="1"/>
</dbReference>
<reference evidence="2" key="1">
    <citation type="journal article" date="2008" name="Nat. Genet.">
        <title>The Pristionchus pacificus genome provides a unique perspective on nematode lifestyle and parasitism.</title>
        <authorList>
            <person name="Dieterich C."/>
            <person name="Clifton S.W."/>
            <person name="Schuster L.N."/>
            <person name="Chinwalla A."/>
            <person name="Delehaunty K."/>
            <person name="Dinkelacker I."/>
            <person name="Fulton L."/>
            <person name="Fulton R."/>
            <person name="Godfrey J."/>
            <person name="Minx P."/>
            <person name="Mitreva M."/>
            <person name="Roeseler W."/>
            <person name="Tian H."/>
            <person name="Witte H."/>
            <person name="Yang S.P."/>
            <person name="Wilson R.K."/>
            <person name="Sommer R.J."/>
        </authorList>
    </citation>
    <scope>NUCLEOTIDE SEQUENCE [LARGE SCALE GENOMIC DNA]</scope>
    <source>
        <strain evidence="2">PS312</strain>
    </source>
</reference>
<dbReference type="SUPFAM" id="SSF57850">
    <property type="entry name" value="RING/U-box"/>
    <property type="match status" value="1"/>
</dbReference>
<reference evidence="1" key="2">
    <citation type="submission" date="2022-06" db="UniProtKB">
        <authorList>
            <consortium name="EnsemblMetazoa"/>
        </authorList>
    </citation>
    <scope>IDENTIFICATION</scope>
    <source>
        <strain evidence="1">PS312</strain>
    </source>
</reference>
<dbReference type="OrthoDB" id="5855253at2759"/>
<sequence length="118" mass="14185">MPTDKSISDRIRVQFDQEIEFEELKEESTCSICWDAIQAKDSTKIDCCHTFHLECIMRWIEVPNRTCPNCRAQVFSMQCGPRKASVLPENFREPIWWRFDPFHDYNFEFITRLLEDDE</sequence>
<dbReference type="InterPro" id="IPR001841">
    <property type="entry name" value="Znf_RING"/>
</dbReference>
<gene>
    <name evidence="1" type="primary">WBGene00097278</name>
</gene>
<name>A0A2A6CDL8_PRIPA</name>
<dbReference type="EnsemblMetazoa" id="PPA07724.1">
    <property type="protein sequence ID" value="PPA07724.1"/>
    <property type="gene ID" value="WBGene00097278"/>
</dbReference>
<dbReference type="Gene3D" id="3.30.40.10">
    <property type="entry name" value="Zinc/RING finger domain, C3HC4 (zinc finger)"/>
    <property type="match status" value="1"/>
</dbReference>
<dbReference type="InterPro" id="IPR013083">
    <property type="entry name" value="Znf_RING/FYVE/PHD"/>
</dbReference>
<dbReference type="Proteomes" id="UP000005239">
    <property type="component" value="Unassembled WGS sequence"/>
</dbReference>
<accession>A0A8R1U6A0</accession>
<dbReference type="GO" id="GO:0061630">
    <property type="term" value="F:ubiquitin protein ligase activity"/>
    <property type="evidence" value="ECO:0000318"/>
    <property type="project" value="GO_Central"/>
</dbReference>
<dbReference type="PROSITE" id="PS50089">
    <property type="entry name" value="ZF_RING_2"/>
    <property type="match status" value="1"/>
</dbReference>
<dbReference type="PANTHER" id="PTHR45969">
    <property type="entry name" value="RING ZINC FINGER PROTEIN-RELATED"/>
    <property type="match status" value="1"/>
</dbReference>
<dbReference type="SMART" id="SM00184">
    <property type="entry name" value="RING"/>
    <property type="match status" value="1"/>
</dbReference>
<proteinExistence type="predicted"/>